<accession>A0A183F7L6</accession>
<evidence type="ECO:0000313" key="2">
    <source>
        <dbReference type="EMBL" id="VDO23404.1"/>
    </source>
</evidence>
<proteinExistence type="predicted"/>
<evidence type="ECO:0000256" key="1">
    <source>
        <dbReference type="SAM" id="MobiDB-lite"/>
    </source>
</evidence>
<protein>
    <submittedName>
        <fullName evidence="2 4">Uncharacterized protein</fullName>
    </submittedName>
</protein>
<sequence length="121" mass="13425">MREARLRWYGHILRGKEGSVRKIDFELEVSGKRPRGRPKQRWSDTLHTEMKAVVPIACQLLPTGGGGVRTTLPQDVYICATLPPCFNAAASDNPGHDDDKWTALEDGQAKKKKTSPMGEVP</sequence>
<accession>A0A3P7UHZ1</accession>
<reference evidence="4" key="2">
    <citation type="submission" date="2019-09" db="UniProtKB">
        <authorList>
            <consortium name="WormBaseParasite"/>
        </authorList>
    </citation>
    <scope>IDENTIFICATION</scope>
</reference>
<name>A0A183F7L6_HELPZ</name>
<evidence type="ECO:0000313" key="4">
    <source>
        <dbReference type="WBParaSite" id="HPBE_0000215801-mRNA-1"/>
    </source>
</evidence>
<dbReference type="Proteomes" id="UP000050761">
    <property type="component" value="Unassembled WGS sequence"/>
</dbReference>
<evidence type="ECO:0000313" key="3">
    <source>
        <dbReference type="Proteomes" id="UP000050761"/>
    </source>
</evidence>
<dbReference type="OrthoDB" id="5800121at2759"/>
<feature type="region of interest" description="Disordered" evidence="1">
    <location>
        <begin position="89"/>
        <end position="121"/>
    </location>
</feature>
<dbReference type="EMBL" id="UZAH01002944">
    <property type="protein sequence ID" value="VDO23404.1"/>
    <property type="molecule type" value="Genomic_DNA"/>
</dbReference>
<dbReference type="AlphaFoldDB" id="A0A183F7L6"/>
<organism evidence="3 4">
    <name type="scientific">Heligmosomoides polygyrus</name>
    <name type="common">Parasitic roundworm</name>
    <dbReference type="NCBI Taxonomy" id="6339"/>
    <lineage>
        <taxon>Eukaryota</taxon>
        <taxon>Metazoa</taxon>
        <taxon>Ecdysozoa</taxon>
        <taxon>Nematoda</taxon>
        <taxon>Chromadorea</taxon>
        <taxon>Rhabditida</taxon>
        <taxon>Rhabditina</taxon>
        <taxon>Rhabditomorpha</taxon>
        <taxon>Strongyloidea</taxon>
        <taxon>Heligmosomidae</taxon>
        <taxon>Heligmosomoides</taxon>
    </lineage>
</organism>
<gene>
    <name evidence="2" type="ORF">HPBE_LOCUS2158</name>
</gene>
<keyword evidence="3" id="KW-1185">Reference proteome</keyword>
<reference evidence="2 3" key="1">
    <citation type="submission" date="2018-11" db="EMBL/GenBank/DDBJ databases">
        <authorList>
            <consortium name="Pathogen Informatics"/>
        </authorList>
    </citation>
    <scope>NUCLEOTIDE SEQUENCE [LARGE SCALE GENOMIC DNA]</scope>
</reference>
<feature type="compositionally biased region" description="Basic and acidic residues" evidence="1">
    <location>
        <begin position="94"/>
        <end position="109"/>
    </location>
</feature>
<dbReference type="WBParaSite" id="HPBE_0000215801-mRNA-1">
    <property type="protein sequence ID" value="HPBE_0000215801-mRNA-1"/>
    <property type="gene ID" value="HPBE_0000215801"/>
</dbReference>